<dbReference type="EMBL" id="FQVL01000014">
    <property type="protein sequence ID" value="SHF29629.1"/>
    <property type="molecule type" value="Genomic_DNA"/>
</dbReference>
<dbReference type="InterPro" id="IPR050695">
    <property type="entry name" value="N-acetylmuramoyl_amidase_3"/>
</dbReference>
<dbReference type="CDD" id="cd02696">
    <property type="entry name" value="MurNAc-LAA"/>
    <property type="match status" value="1"/>
</dbReference>
<dbReference type="Gene3D" id="3.40.630.40">
    <property type="entry name" value="Zn-dependent exopeptidases"/>
    <property type="match status" value="1"/>
</dbReference>
<dbReference type="OrthoDB" id="9763643at2"/>
<dbReference type="GO" id="GO:0009253">
    <property type="term" value="P:peptidoglycan catabolic process"/>
    <property type="evidence" value="ECO:0007669"/>
    <property type="project" value="InterPro"/>
</dbReference>
<dbReference type="SMART" id="SM00646">
    <property type="entry name" value="Ami_3"/>
    <property type="match status" value="1"/>
</dbReference>
<dbReference type="PANTHER" id="PTHR30404">
    <property type="entry name" value="N-ACETYLMURAMOYL-L-ALANINE AMIDASE"/>
    <property type="match status" value="1"/>
</dbReference>
<dbReference type="RefSeq" id="WP_073157076.1">
    <property type="nucleotide sequence ID" value="NZ_FQVL01000014.1"/>
</dbReference>
<sequence>MSILICLDPGHGGTDRGSIGFSSIEKDICLDIAYRVERKLKRYEGMKVILTRSFDLNRTAEERSEWANRSKADLLISLHSNAATDSTLSGFTSYVSVLAGARTRRIQCWLHNQITYFLRQRGVQDLGKKNDTESMTGSLHVLQLSRMPAIALGSLFMTNPQDHRLLSDNNFLDQYSSCIASGLASIFRCPEKQTTASEVYDYFL</sequence>
<dbReference type="GO" id="GO:0030288">
    <property type="term" value="C:outer membrane-bounded periplasmic space"/>
    <property type="evidence" value="ECO:0007669"/>
    <property type="project" value="TreeGrafter"/>
</dbReference>
<evidence type="ECO:0000313" key="4">
    <source>
        <dbReference type="Proteomes" id="UP000184476"/>
    </source>
</evidence>
<name>A0A1M5AH67_9BACL</name>
<proteinExistence type="predicted"/>
<protein>
    <submittedName>
        <fullName evidence="3">N-acetylmuramoyl-L-alanine amidase</fullName>
    </submittedName>
</protein>
<dbReference type="InterPro" id="IPR002508">
    <property type="entry name" value="MurNAc-LAA_cat"/>
</dbReference>
<gene>
    <name evidence="3" type="ORF">SAMN05444392_1141</name>
</gene>
<keyword evidence="4" id="KW-1185">Reference proteome</keyword>
<dbReference type="GO" id="GO:0008745">
    <property type="term" value="F:N-acetylmuramoyl-L-alanine amidase activity"/>
    <property type="evidence" value="ECO:0007669"/>
    <property type="project" value="InterPro"/>
</dbReference>
<dbReference type="PANTHER" id="PTHR30404:SF0">
    <property type="entry name" value="N-ACETYLMURAMOYL-L-ALANINE AMIDASE AMIC"/>
    <property type="match status" value="1"/>
</dbReference>
<evidence type="ECO:0000313" key="3">
    <source>
        <dbReference type="EMBL" id="SHF29629.1"/>
    </source>
</evidence>
<dbReference type="AlphaFoldDB" id="A0A1M5AH67"/>
<evidence type="ECO:0000256" key="1">
    <source>
        <dbReference type="ARBA" id="ARBA00022801"/>
    </source>
</evidence>
<keyword evidence="1" id="KW-0378">Hydrolase</keyword>
<dbReference type="SUPFAM" id="SSF53187">
    <property type="entry name" value="Zn-dependent exopeptidases"/>
    <property type="match status" value="1"/>
</dbReference>
<reference evidence="3 4" key="1">
    <citation type="submission" date="2016-11" db="EMBL/GenBank/DDBJ databases">
        <authorList>
            <person name="Jaros S."/>
            <person name="Januszkiewicz K."/>
            <person name="Wedrychowicz H."/>
        </authorList>
    </citation>
    <scope>NUCLEOTIDE SEQUENCE [LARGE SCALE GENOMIC DNA]</scope>
    <source>
        <strain evidence="3 4">DSM 44666</strain>
    </source>
</reference>
<accession>A0A1M5AH67</accession>
<feature type="domain" description="MurNAc-LAA" evidence="2">
    <location>
        <begin position="64"/>
        <end position="184"/>
    </location>
</feature>
<evidence type="ECO:0000259" key="2">
    <source>
        <dbReference type="SMART" id="SM00646"/>
    </source>
</evidence>
<dbReference type="STRING" id="112248.SAMN05444392_1141"/>
<dbReference type="Proteomes" id="UP000184476">
    <property type="component" value="Unassembled WGS sequence"/>
</dbReference>
<dbReference type="Pfam" id="PF01520">
    <property type="entry name" value="Amidase_3"/>
    <property type="match status" value="1"/>
</dbReference>
<organism evidence="3 4">
    <name type="scientific">Seinonella peptonophila</name>
    <dbReference type="NCBI Taxonomy" id="112248"/>
    <lineage>
        <taxon>Bacteria</taxon>
        <taxon>Bacillati</taxon>
        <taxon>Bacillota</taxon>
        <taxon>Bacilli</taxon>
        <taxon>Bacillales</taxon>
        <taxon>Thermoactinomycetaceae</taxon>
        <taxon>Seinonella</taxon>
    </lineage>
</organism>